<evidence type="ECO:0000313" key="2">
    <source>
        <dbReference type="EMBL" id="EFP74857.2"/>
    </source>
</evidence>
<dbReference type="OrthoDB" id="10301606at2759"/>
<gene>
    <name evidence="2" type="ORF">PGTG_01450</name>
</gene>
<reference evidence="3" key="2">
    <citation type="journal article" date="2011" name="Proc. Natl. Acad. Sci. U.S.A.">
        <title>Obligate biotrophy features unraveled by the genomic analysis of rust fungi.</title>
        <authorList>
            <person name="Duplessis S."/>
            <person name="Cuomo C.A."/>
            <person name="Lin Y.-C."/>
            <person name="Aerts A."/>
            <person name="Tisserant E."/>
            <person name="Veneault-Fourrey C."/>
            <person name="Joly D.L."/>
            <person name="Hacquard S."/>
            <person name="Amselem J."/>
            <person name="Cantarel B.L."/>
            <person name="Chiu R."/>
            <person name="Coutinho P.M."/>
            <person name="Feau N."/>
            <person name="Field M."/>
            <person name="Frey P."/>
            <person name="Gelhaye E."/>
            <person name="Goldberg J."/>
            <person name="Grabherr M.G."/>
            <person name="Kodira C.D."/>
            <person name="Kohler A."/>
            <person name="Kuees U."/>
            <person name="Lindquist E.A."/>
            <person name="Lucas S.M."/>
            <person name="Mago R."/>
            <person name="Mauceli E."/>
            <person name="Morin E."/>
            <person name="Murat C."/>
            <person name="Pangilinan J.L."/>
            <person name="Park R."/>
            <person name="Pearson M."/>
            <person name="Quesneville H."/>
            <person name="Rouhier N."/>
            <person name="Sakthikumar S."/>
            <person name="Salamov A.A."/>
            <person name="Schmutz J."/>
            <person name="Selles B."/>
            <person name="Shapiro H."/>
            <person name="Tanguay P."/>
            <person name="Tuskan G.A."/>
            <person name="Henrissat B."/>
            <person name="Van de Peer Y."/>
            <person name="Rouze P."/>
            <person name="Ellis J.G."/>
            <person name="Dodds P.N."/>
            <person name="Schein J.E."/>
            <person name="Zhong S."/>
            <person name="Hamelin R.C."/>
            <person name="Grigoriev I.V."/>
            <person name="Szabo L.J."/>
            <person name="Martin F."/>
        </authorList>
    </citation>
    <scope>NUCLEOTIDE SEQUENCE [LARGE SCALE GENOMIC DNA]</scope>
    <source>
        <strain evidence="3">CRL 75-36-700-3 / race SCCL</strain>
    </source>
</reference>
<dbReference type="GeneID" id="10546973"/>
<feature type="compositionally biased region" description="Basic and acidic residues" evidence="1">
    <location>
        <begin position="29"/>
        <end position="54"/>
    </location>
</feature>
<protein>
    <submittedName>
        <fullName evidence="2">Uncharacterized protein</fullName>
    </submittedName>
</protein>
<dbReference type="AlphaFoldDB" id="E3JSD2"/>
<dbReference type="Proteomes" id="UP000008783">
    <property type="component" value="Unassembled WGS sequence"/>
</dbReference>
<dbReference type="VEuPathDB" id="FungiDB:PGTG_01450"/>
<evidence type="ECO:0000256" key="1">
    <source>
        <dbReference type="SAM" id="MobiDB-lite"/>
    </source>
</evidence>
<feature type="compositionally biased region" description="Polar residues" evidence="1">
    <location>
        <begin position="100"/>
        <end position="114"/>
    </location>
</feature>
<sequence>MDHIMHLPDAFPHFPDPQSEGNRLGYLMEKSRPVEEVLKPHGEVGLHRSSKDSESSSLERQYTRDEEDEQINRQPTSNKGICENRTVWGRKDPAAYLNSPRPSLQTQRSNQPGTPVSLKVKPSVGTKRQGGRSVSS</sequence>
<organism evidence="2 3">
    <name type="scientific">Puccinia graminis f. sp. tritici (strain CRL 75-36-700-3 / race SCCL)</name>
    <name type="common">Black stem rust fungus</name>
    <dbReference type="NCBI Taxonomy" id="418459"/>
    <lineage>
        <taxon>Eukaryota</taxon>
        <taxon>Fungi</taxon>
        <taxon>Dikarya</taxon>
        <taxon>Basidiomycota</taxon>
        <taxon>Pucciniomycotina</taxon>
        <taxon>Pucciniomycetes</taxon>
        <taxon>Pucciniales</taxon>
        <taxon>Pucciniaceae</taxon>
        <taxon>Puccinia</taxon>
    </lineage>
</organism>
<dbReference type="RefSeq" id="XP_003319276.2">
    <property type="nucleotide sequence ID" value="XM_003319228.2"/>
</dbReference>
<feature type="region of interest" description="Disordered" evidence="1">
    <location>
        <begin position="1"/>
        <end position="136"/>
    </location>
</feature>
<proteinExistence type="predicted"/>
<keyword evidence="3" id="KW-1185">Reference proteome</keyword>
<dbReference type="HOGENOM" id="CLU_1876457_0_0_1"/>
<dbReference type="EMBL" id="DS178263">
    <property type="protein sequence ID" value="EFP74857.2"/>
    <property type="molecule type" value="Genomic_DNA"/>
</dbReference>
<dbReference type="InParanoid" id="E3JSD2"/>
<name>E3JSD2_PUCGT</name>
<dbReference type="KEGG" id="pgr:PGTG_01450"/>
<reference key="1">
    <citation type="submission" date="2007-01" db="EMBL/GenBank/DDBJ databases">
        <title>The Genome Sequence of Puccinia graminis f. sp. tritici Strain CRL 75-36-700-3.</title>
        <authorList>
            <consortium name="The Broad Institute Genome Sequencing Platform"/>
            <person name="Birren B."/>
            <person name="Lander E."/>
            <person name="Galagan J."/>
            <person name="Nusbaum C."/>
            <person name="Devon K."/>
            <person name="Cuomo C."/>
            <person name="Jaffe D."/>
            <person name="Butler J."/>
            <person name="Alvarez P."/>
            <person name="Gnerre S."/>
            <person name="Grabherr M."/>
            <person name="Mauceli E."/>
            <person name="Brockman W."/>
            <person name="Young S."/>
            <person name="LaButti K."/>
            <person name="Sykes S."/>
            <person name="DeCaprio D."/>
            <person name="Crawford M."/>
            <person name="Koehrsen M."/>
            <person name="Engels R."/>
            <person name="Montgomery P."/>
            <person name="Pearson M."/>
            <person name="Howarth C."/>
            <person name="Larson L."/>
            <person name="White J."/>
            <person name="Zeng Q."/>
            <person name="Kodira C."/>
            <person name="Yandava C."/>
            <person name="Alvarado L."/>
            <person name="O'Leary S."/>
            <person name="Szabo L."/>
            <person name="Dean R."/>
            <person name="Schein J."/>
        </authorList>
    </citation>
    <scope>NUCLEOTIDE SEQUENCE</scope>
    <source>
        <strain>CRL 75-36-700-3</strain>
    </source>
</reference>
<accession>E3JSD2</accession>
<evidence type="ECO:0000313" key="3">
    <source>
        <dbReference type="Proteomes" id="UP000008783"/>
    </source>
</evidence>